<proteinExistence type="inferred from homology"/>
<gene>
    <name evidence="9" type="primary">malF</name>
    <name evidence="9" type="ordered locus">Lxx06720</name>
</gene>
<dbReference type="InterPro" id="IPR000515">
    <property type="entry name" value="MetI-like"/>
</dbReference>
<feature type="transmembrane region" description="Helical" evidence="7">
    <location>
        <begin position="21"/>
        <end position="41"/>
    </location>
</feature>
<dbReference type="InterPro" id="IPR050809">
    <property type="entry name" value="UgpAE/MalFG_permease"/>
</dbReference>
<keyword evidence="2 7" id="KW-0813">Transport</keyword>
<feature type="transmembrane region" description="Helical" evidence="7">
    <location>
        <begin position="273"/>
        <end position="295"/>
    </location>
</feature>
<evidence type="ECO:0000256" key="4">
    <source>
        <dbReference type="ARBA" id="ARBA00022692"/>
    </source>
</evidence>
<evidence type="ECO:0000256" key="6">
    <source>
        <dbReference type="ARBA" id="ARBA00023136"/>
    </source>
</evidence>
<dbReference type="PROSITE" id="PS50928">
    <property type="entry name" value="ABC_TM1"/>
    <property type="match status" value="1"/>
</dbReference>
<dbReference type="PANTHER" id="PTHR43227:SF8">
    <property type="entry name" value="DIACETYLCHITOBIOSE UPTAKE SYSTEM PERMEASE PROTEIN DASB"/>
    <property type="match status" value="1"/>
</dbReference>
<accession>Q6AG85</accession>
<dbReference type="AlphaFoldDB" id="Q6AG85"/>
<sequence length="305" mass="33573">MHHLRPHRRSALASRDNRAGLTMVLPTTLIILAIVIVPVIWNLVLAFQETDFSTIAENGLFNPLTLENFAAVFADPGFWSSLWTTIVYSVLSTVGSIAVGLVAALAFRSPFRGRGLARSLMLLPYVAPVVAVTFVWQIMLNAQFGIVNTIGKAWFGWEHPIDFLGKAPYALITVIVFEIWRYFPFAFLFITARMVDLPGDVEEAALVDGVTPWQNFRHIVLPQLLPVISLLSVLRLIMTFNKFDDVYLLTGGGAGTEVSAVRVYDQLVGSFDIGGAAANAFVLSAILGVFLFVYVKFFAGKGEDE</sequence>
<dbReference type="PANTHER" id="PTHR43227">
    <property type="entry name" value="BLL4140 PROTEIN"/>
    <property type="match status" value="1"/>
</dbReference>
<evidence type="ECO:0000313" key="10">
    <source>
        <dbReference type="Proteomes" id="UP000001306"/>
    </source>
</evidence>
<evidence type="ECO:0000256" key="1">
    <source>
        <dbReference type="ARBA" id="ARBA00004651"/>
    </source>
</evidence>
<dbReference type="GO" id="GO:0005886">
    <property type="term" value="C:plasma membrane"/>
    <property type="evidence" value="ECO:0007669"/>
    <property type="project" value="UniProtKB-SubCell"/>
</dbReference>
<protein>
    <submittedName>
        <fullName evidence="9">ABC transporter, permease protein</fullName>
    </submittedName>
</protein>
<keyword evidence="3" id="KW-1003">Cell membrane</keyword>
<keyword evidence="5 7" id="KW-1133">Transmembrane helix</keyword>
<dbReference type="Gene3D" id="1.10.3720.10">
    <property type="entry name" value="MetI-like"/>
    <property type="match status" value="1"/>
</dbReference>
<dbReference type="STRING" id="281090.Lxx06720"/>
<evidence type="ECO:0000313" key="9">
    <source>
        <dbReference type="EMBL" id="AAT88610.1"/>
    </source>
</evidence>
<dbReference type="InterPro" id="IPR035906">
    <property type="entry name" value="MetI-like_sf"/>
</dbReference>
<evidence type="ECO:0000256" key="2">
    <source>
        <dbReference type="ARBA" id="ARBA00022448"/>
    </source>
</evidence>
<organism evidence="9 10">
    <name type="scientific">Leifsonia xyli subsp. xyli (strain CTCB07)</name>
    <dbReference type="NCBI Taxonomy" id="281090"/>
    <lineage>
        <taxon>Bacteria</taxon>
        <taxon>Bacillati</taxon>
        <taxon>Actinomycetota</taxon>
        <taxon>Actinomycetes</taxon>
        <taxon>Micrococcales</taxon>
        <taxon>Microbacteriaceae</taxon>
        <taxon>Leifsonia</taxon>
    </lineage>
</organism>
<keyword evidence="4 7" id="KW-0812">Transmembrane</keyword>
<dbReference type="HOGENOM" id="CLU_016047_0_3_11"/>
<reference evidence="9 10" key="1">
    <citation type="journal article" date="2004" name="Mol. Plant Microbe Interact.">
        <title>The genome sequence of the Gram-positive sugarcane pathogen Leifsonia xyli subsp. xyli.</title>
        <authorList>
            <person name="Monteiro-Vitorello C.B."/>
            <person name="Camargo L.E.A."/>
            <person name="Van Sluys M.A."/>
            <person name="Kitajima J.P."/>
            <person name="Truffi D."/>
            <person name="do Amaral A.M."/>
            <person name="Harakava R."/>
            <person name="de Oliveira J.C.F."/>
            <person name="Wood D."/>
            <person name="de Oliveira M.C."/>
            <person name="Miyaki C.Y."/>
            <person name="Takita M.A."/>
            <person name="da Silva A.C.R."/>
            <person name="Furlan L.R."/>
            <person name="Carraro D.M."/>
            <person name="Camarotte G."/>
            <person name="Almeida N.F. Jr."/>
            <person name="Carrer H."/>
            <person name="Coutinho L.L."/>
            <person name="El-Dorry H.A."/>
            <person name="Ferro M.I.T."/>
            <person name="Gagliardi P.R."/>
            <person name="Giglioti E."/>
            <person name="Goldman M.H.S."/>
            <person name="Goldman G.H."/>
            <person name="Kimura E.T."/>
            <person name="Ferro E.S."/>
            <person name="Kuramae E.E."/>
            <person name="Lemos E.G.M."/>
            <person name="Lemos M.V.F."/>
            <person name="Mauro S.M.Z."/>
            <person name="Machado M.A."/>
            <person name="Marino C.L."/>
            <person name="Menck C.F."/>
            <person name="Nunes L.R."/>
            <person name="Oliveira R.C."/>
            <person name="Pereira G.G."/>
            <person name="Siqueira W."/>
            <person name="de Souza A.A."/>
            <person name="Tsai S.M."/>
            <person name="Zanca A.S."/>
            <person name="Simpson A.J.G."/>
            <person name="Brumbley S.M."/>
            <person name="Setubal J.C."/>
        </authorList>
    </citation>
    <scope>NUCLEOTIDE SEQUENCE [LARGE SCALE GENOMIC DNA]</scope>
    <source>
        <strain evidence="9 10">CTCB07</strain>
    </source>
</reference>
<dbReference type="CDD" id="cd06261">
    <property type="entry name" value="TM_PBP2"/>
    <property type="match status" value="1"/>
</dbReference>
<evidence type="ECO:0000256" key="5">
    <source>
        <dbReference type="ARBA" id="ARBA00022989"/>
    </source>
</evidence>
<evidence type="ECO:0000259" key="8">
    <source>
        <dbReference type="PROSITE" id="PS50928"/>
    </source>
</evidence>
<keyword evidence="10" id="KW-1185">Reference proteome</keyword>
<dbReference type="KEGG" id="lxx:Lxx06720"/>
<dbReference type="GO" id="GO:0055085">
    <property type="term" value="P:transmembrane transport"/>
    <property type="evidence" value="ECO:0007669"/>
    <property type="project" value="InterPro"/>
</dbReference>
<name>Q6AG85_LEIXX</name>
<feature type="transmembrane region" description="Helical" evidence="7">
    <location>
        <begin position="119"/>
        <end position="139"/>
    </location>
</feature>
<feature type="transmembrane region" description="Helical" evidence="7">
    <location>
        <begin position="169"/>
        <end position="190"/>
    </location>
</feature>
<feature type="domain" description="ABC transmembrane type-1" evidence="8">
    <location>
        <begin position="82"/>
        <end position="294"/>
    </location>
</feature>
<dbReference type="SUPFAM" id="SSF161098">
    <property type="entry name" value="MetI-like"/>
    <property type="match status" value="1"/>
</dbReference>
<feature type="transmembrane region" description="Helical" evidence="7">
    <location>
        <begin position="219"/>
        <end position="238"/>
    </location>
</feature>
<dbReference type="Proteomes" id="UP000001306">
    <property type="component" value="Chromosome"/>
</dbReference>
<evidence type="ECO:0000256" key="3">
    <source>
        <dbReference type="ARBA" id="ARBA00022475"/>
    </source>
</evidence>
<comment type="similarity">
    <text evidence="7">Belongs to the binding-protein-dependent transport system permease family.</text>
</comment>
<dbReference type="EMBL" id="AE016822">
    <property type="protein sequence ID" value="AAT88610.1"/>
    <property type="molecule type" value="Genomic_DNA"/>
</dbReference>
<comment type="subcellular location">
    <subcellularLocation>
        <location evidence="1 7">Cell membrane</location>
        <topology evidence="1 7">Multi-pass membrane protein</topology>
    </subcellularLocation>
</comment>
<feature type="transmembrane region" description="Helical" evidence="7">
    <location>
        <begin position="86"/>
        <end position="107"/>
    </location>
</feature>
<dbReference type="Pfam" id="PF00528">
    <property type="entry name" value="BPD_transp_1"/>
    <property type="match status" value="1"/>
</dbReference>
<keyword evidence="6 7" id="KW-0472">Membrane</keyword>
<dbReference type="RefSeq" id="WP_011185609.1">
    <property type="nucleotide sequence ID" value="NC_006087.1"/>
</dbReference>
<dbReference type="eggNOG" id="COG1175">
    <property type="taxonomic scope" value="Bacteria"/>
</dbReference>
<evidence type="ECO:0000256" key="7">
    <source>
        <dbReference type="RuleBase" id="RU363032"/>
    </source>
</evidence>